<accession>A0A067RMJ1</accession>
<keyword evidence="2" id="KW-1185">Reference proteome</keyword>
<evidence type="ECO:0000313" key="2">
    <source>
        <dbReference type="Proteomes" id="UP000027135"/>
    </source>
</evidence>
<dbReference type="EMBL" id="KK852423">
    <property type="protein sequence ID" value="KDR24238.1"/>
    <property type="molecule type" value="Genomic_DNA"/>
</dbReference>
<name>A0A067RMJ1_ZOONE</name>
<reference evidence="1 2" key="1">
    <citation type="journal article" date="2014" name="Nat. Commun.">
        <title>Molecular traces of alternative social organization in a termite genome.</title>
        <authorList>
            <person name="Terrapon N."/>
            <person name="Li C."/>
            <person name="Robertson H.M."/>
            <person name="Ji L."/>
            <person name="Meng X."/>
            <person name="Booth W."/>
            <person name="Chen Z."/>
            <person name="Childers C.P."/>
            <person name="Glastad K.M."/>
            <person name="Gokhale K."/>
            <person name="Gowin J."/>
            <person name="Gronenberg W."/>
            <person name="Hermansen R.A."/>
            <person name="Hu H."/>
            <person name="Hunt B.G."/>
            <person name="Huylmans A.K."/>
            <person name="Khalil S.M."/>
            <person name="Mitchell R.D."/>
            <person name="Munoz-Torres M.C."/>
            <person name="Mustard J.A."/>
            <person name="Pan H."/>
            <person name="Reese J.T."/>
            <person name="Scharf M.E."/>
            <person name="Sun F."/>
            <person name="Vogel H."/>
            <person name="Xiao J."/>
            <person name="Yang W."/>
            <person name="Yang Z."/>
            <person name="Yang Z."/>
            <person name="Zhou J."/>
            <person name="Zhu J."/>
            <person name="Brent C.S."/>
            <person name="Elsik C.G."/>
            <person name="Goodisman M.A."/>
            <person name="Liberles D.A."/>
            <person name="Roe R.M."/>
            <person name="Vargo E.L."/>
            <person name="Vilcinskas A."/>
            <person name="Wang J."/>
            <person name="Bornberg-Bauer E."/>
            <person name="Korb J."/>
            <person name="Zhang G."/>
            <person name="Liebig J."/>
        </authorList>
    </citation>
    <scope>NUCLEOTIDE SEQUENCE [LARGE SCALE GENOMIC DNA]</scope>
    <source>
        <tissue evidence="1">Whole organism</tissue>
    </source>
</reference>
<organism evidence="1 2">
    <name type="scientific">Zootermopsis nevadensis</name>
    <name type="common">Dampwood termite</name>
    <dbReference type="NCBI Taxonomy" id="136037"/>
    <lineage>
        <taxon>Eukaryota</taxon>
        <taxon>Metazoa</taxon>
        <taxon>Ecdysozoa</taxon>
        <taxon>Arthropoda</taxon>
        <taxon>Hexapoda</taxon>
        <taxon>Insecta</taxon>
        <taxon>Pterygota</taxon>
        <taxon>Neoptera</taxon>
        <taxon>Polyneoptera</taxon>
        <taxon>Dictyoptera</taxon>
        <taxon>Blattodea</taxon>
        <taxon>Blattoidea</taxon>
        <taxon>Termitoidae</taxon>
        <taxon>Termopsidae</taxon>
        <taxon>Zootermopsis</taxon>
    </lineage>
</organism>
<dbReference type="Proteomes" id="UP000027135">
    <property type="component" value="Unassembled WGS sequence"/>
</dbReference>
<proteinExistence type="predicted"/>
<protein>
    <submittedName>
        <fullName evidence="1">Uncharacterized protein</fullName>
    </submittedName>
</protein>
<gene>
    <name evidence="1" type="ORF">L798_06704</name>
</gene>
<dbReference type="InParanoid" id="A0A067RMJ1"/>
<evidence type="ECO:0000313" key="1">
    <source>
        <dbReference type="EMBL" id="KDR24238.1"/>
    </source>
</evidence>
<sequence>MSPHSSLLHNFSHHLPTHMVLMSSSKFCIHLFRNFSHHLPTHMVLMSSSKFCIHLFRISSFLPFSHAATSSATFPHPSAPHGLAKPAVETSQILRLVTIAYKTHSFNISIMISPSTMHIQNRASFLKYSTPSLRILVQISFVNVIHISVLLLLPCYTLKLLLGTFHSLHQSLCYFEISATATPLQVLLWGDIQYLLLGYHDSSTYLIINKNWHIFSFTFMPFQMDLL</sequence>
<dbReference type="AlphaFoldDB" id="A0A067RMJ1"/>